<dbReference type="PROSITE" id="PS50935">
    <property type="entry name" value="SSB"/>
    <property type="match status" value="1"/>
</dbReference>
<reference evidence="3" key="1">
    <citation type="submission" date="2016-04" db="EMBL/GenBank/DDBJ databases">
        <authorList>
            <person name="Evans L.H."/>
            <person name="Alamgir A."/>
            <person name="Owens N."/>
            <person name="Weber N.D."/>
            <person name="Virtaneva K."/>
            <person name="Barbian K."/>
            <person name="Babar A."/>
            <person name="Rosenke K."/>
        </authorList>
    </citation>
    <scope>NUCLEOTIDE SEQUENCE</scope>
    <source>
        <strain evidence="3">86</strain>
    </source>
</reference>
<evidence type="ECO:0000313" key="3">
    <source>
        <dbReference type="EMBL" id="SBW09498.1"/>
    </source>
</evidence>
<dbReference type="Gene3D" id="2.40.50.140">
    <property type="entry name" value="Nucleic acid-binding proteins"/>
    <property type="match status" value="2"/>
</dbReference>
<evidence type="ECO:0000256" key="1">
    <source>
        <dbReference type="ARBA" id="ARBA00023125"/>
    </source>
</evidence>
<gene>
    <name evidence="3" type="ORF">KL86CLO1_12670</name>
</gene>
<dbReference type="CDD" id="cd04496">
    <property type="entry name" value="SSB_OBF"/>
    <property type="match status" value="1"/>
</dbReference>
<dbReference type="Pfam" id="PF00436">
    <property type="entry name" value="SSB"/>
    <property type="match status" value="1"/>
</dbReference>
<dbReference type="InterPro" id="IPR000424">
    <property type="entry name" value="Primosome_PriB/ssb"/>
</dbReference>
<evidence type="ECO:0000256" key="2">
    <source>
        <dbReference type="PROSITE-ProRule" id="PRU00252"/>
    </source>
</evidence>
<dbReference type="AlphaFoldDB" id="A0A212KD11"/>
<dbReference type="EMBL" id="FLUN01000001">
    <property type="protein sequence ID" value="SBW09498.1"/>
    <property type="molecule type" value="Genomic_DNA"/>
</dbReference>
<name>A0A212KD11_9FIRM</name>
<sequence length="207" mass="23243">MRNGWNENRALLRGRVAEAPVFSHENHETTYWIFPLEVKRLSGTEDRVNVLAPGTLLGQCPVAAGMGLEVEGEVRSFNNRSGQGSRLVISLYAKKMAPSTEEHRNELVLAGVLCKPPVIRRTPLGREICDLMLAVNRRYGRADYLPCIAWGSLAERCGELAVGDGLHIEGRFQSRRYVKVESGESRERTAYEISVMKLEPMEEEEDV</sequence>
<dbReference type="InterPro" id="IPR012340">
    <property type="entry name" value="NA-bd_OB-fold"/>
</dbReference>
<dbReference type="SUPFAM" id="SSF50249">
    <property type="entry name" value="Nucleic acid-binding proteins"/>
    <property type="match status" value="1"/>
</dbReference>
<accession>A0A212KD11</accession>
<organism evidence="3">
    <name type="scientific">uncultured Eubacteriales bacterium</name>
    <dbReference type="NCBI Taxonomy" id="172733"/>
    <lineage>
        <taxon>Bacteria</taxon>
        <taxon>Bacillati</taxon>
        <taxon>Bacillota</taxon>
        <taxon>Clostridia</taxon>
        <taxon>Eubacteriales</taxon>
        <taxon>environmental samples</taxon>
    </lineage>
</organism>
<protein>
    <submittedName>
        <fullName evidence="3">Single-strand binding family protein</fullName>
    </submittedName>
</protein>
<proteinExistence type="predicted"/>
<keyword evidence="1 2" id="KW-0238">DNA-binding</keyword>
<dbReference type="GO" id="GO:0003697">
    <property type="term" value="F:single-stranded DNA binding"/>
    <property type="evidence" value="ECO:0007669"/>
    <property type="project" value="InterPro"/>
</dbReference>
<dbReference type="NCBIfam" id="NF004476">
    <property type="entry name" value="PRK05813.1"/>
    <property type="match status" value="1"/>
</dbReference>